<dbReference type="GO" id="GO:0000287">
    <property type="term" value="F:magnesium ion binding"/>
    <property type="evidence" value="ECO:0007669"/>
    <property type="project" value="TreeGrafter"/>
</dbReference>
<accession>A0A382XT55</accession>
<evidence type="ECO:0000259" key="4">
    <source>
        <dbReference type="Pfam" id="PF02746"/>
    </source>
</evidence>
<dbReference type="GO" id="GO:0016052">
    <property type="term" value="P:carbohydrate catabolic process"/>
    <property type="evidence" value="ECO:0007669"/>
    <property type="project" value="TreeGrafter"/>
</dbReference>
<dbReference type="Gene3D" id="3.20.20.120">
    <property type="entry name" value="Enolase-like C-terminal domain"/>
    <property type="match status" value="1"/>
</dbReference>
<dbReference type="SUPFAM" id="SSF54826">
    <property type="entry name" value="Enolase N-terminal domain-like"/>
    <property type="match status" value="1"/>
</dbReference>
<evidence type="ECO:0000259" key="5">
    <source>
        <dbReference type="Pfam" id="PF13378"/>
    </source>
</evidence>
<dbReference type="InterPro" id="IPR046945">
    <property type="entry name" value="RHMD-like"/>
</dbReference>
<dbReference type="Gene3D" id="3.30.390.10">
    <property type="entry name" value="Enolase-like, N-terminal domain"/>
    <property type="match status" value="1"/>
</dbReference>
<evidence type="ECO:0000256" key="1">
    <source>
        <dbReference type="ARBA" id="ARBA00001946"/>
    </source>
</evidence>
<dbReference type="InterPro" id="IPR036849">
    <property type="entry name" value="Enolase-like_C_sf"/>
</dbReference>
<feature type="non-terminal residue" evidence="6">
    <location>
        <position position="194"/>
    </location>
</feature>
<dbReference type="InterPro" id="IPR029017">
    <property type="entry name" value="Enolase-like_N"/>
</dbReference>
<evidence type="ECO:0000256" key="3">
    <source>
        <dbReference type="ARBA" id="ARBA00022842"/>
    </source>
</evidence>
<dbReference type="PANTHER" id="PTHR13794">
    <property type="entry name" value="ENOLASE SUPERFAMILY, MANDELATE RACEMASE"/>
    <property type="match status" value="1"/>
</dbReference>
<feature type="domain" description="Mandelate racemase/muconate lactonizing enzyme N-terminal" evidence="4">
    <location>
        <begin position="45"/>
        <end position="122"/>
    </location>
</feature>
<dbReference type="Pfam" id="PF02746">
    <property type="entry name" value="MR_MLE_N"/>
    <property type="match status" value="1"/>
</dbReference>
<organism evidence="6">
    <name type="scientific">marine metagenome</name>
    <dbReference type="NCBI Taxonomy" id="408172"/>
    <lineage>
        <taxon>unclassified sequences</taxon>
        <taxon>metagenomes</taxon>
        <taxon>ecological metagenomes</taxon>
    </lineage>
</organism>
<keyword evidence="2" id="KW-0479">Metal-binding</keyword>
<comment type="cofactor">
    <cofactor evidence="1">
        <name>Mg(2+)</name>
        <dbReference type="ChEBI" id="CHEBI:18420"/>
    </cofactor>
</comment>
<sequence length="194" mass="20909">MSGDLTVTDVQVLNLRTLKHVGELEPAWSPGTTMSFDVGGGSFTEVHTDGGITGIGPGMHPMLLDSVKEYLIGKSALQVEQHAAALNYYVPDLKYQGVAGVDMALWDIVGKAAGLPLYKLWGGDKDKVIPYASMVLLSTPEERAAQASSLSEQGWQAMKVRLHHETIAEDIRTIEVIREAVGDEMTLMADGNQA</sequence>
<reference evidence="6" key="1">
    <citation type="submission" date="2018-05" db="EMBL/GenBank/DDBJ databases">
        <authorList>
            <person name="Lanie J.A."/>
            <person name="Ng W.-L."/>
            <person name="Kazmierczak K.M."/>
            <person name="Andrzejewski T.M."/>
            <person name="Davidsen T.M."/>
            <person name="Wayne K.J."/>
            <person name="Tettelin H."/>
            <person name="Glass J.I."/>
            <person name="Rusch D."/>
            <person name="Podicherti R."/>
            <person name="Tsui H.-C.T."/>
            <person name="Winkler M.E."/>
        </authorList>
    </citation>
    <scope>NUCLEOTIDE SEQUENCE</scope>
</reference>
<name>A0A382XT55_9ZZZZ</name>
<evidence type="ECO:0000313" key="6">
    <source>
        <dbReference type="EMBL" id="SVD73641.1"/>
    </source>
</evidence>
<dbReference type="InterPro" id="IPR029065">
    <property type="entry name" value="Enolase_C-like"/>
</dbReference>
<proteinExistence type="predicted"/>
<feature type="domain" description="Enolase C-terminal" evidence="5">
    <location>
        <begin position="144"/>
        <end position="194"/>
    </location>
</feature>
<keyword evidence="3" id="KW-0460">Magnesium</keyword>
<dbReference type="EMBL" id="UINC01169882">
    <property type="protein sequence ID" value="SVD73641.1"/>
    <property type="molecule type" value="Genomic_DNA"/>
</dbReference>
<dbReference type="Pfam" id="PF13378">
    <property type="entry name" value="MR_MLE_C"/>
    <property type="match status" value="1"/>
</dbReference>
<evidence type="ECO:0008006" key="7">
    <source>
        <dbReference type="Google" id="ProtNLM"/>
    </source>
</evidence>
<dbReference type="AlphaFoldDB" id="A0A382XT55"/>
<dbReference type="SUPFAM" id="SSF51604">
    <property type="entry name" value="Enolase C-terminal domain-like"/>
    <property type="match status" value="1"/>
</dbReference>
<dbReference type="PANTHER" id="PTHR13794:SF58">
    <property type="entry name" value="MITOCHONDRIAL ENOLASE SUPERFAMILY MEMBER 1"/>
    <property type="match status" value="1"/>
</dbReference>
<gene>
    <name evidence="6" type="ORF">METZ01_LOCUS426495</name>
</gene>
<protein>
    <recommendedName>
        <fullName evidence="7">Mandelate racemase/muconate lactonizing enzyme N-terminal domain-containing protein</fullName>
    </recommendedName>
</protein>
<dbReference type="InterPro" id="IPR013341">
    <property type="entry name" value="Mandelate_racemase_N_dom"/>
</dbReference>
<evidence type="ECO:0000256" key="2">
    <source>
        <dbReference type="ARBA" id="ARBA00022723"/>
    </source>
</evidence>
<dbReference type="GO" id="GO:0016836">
    <property type="term" value="F:hydro-lyase activity"/>
    <property type="evidence" value="ECO:0007669"/>
    <property type="project" value="TreeGrafter"/>
</dbReference>